<dbReference type="Pfam" id="PF00504">
    <property type="entry name" value="Chloroa_b-bind"/>
    <property type="match status" value="1"/>
</dbReference>
<reference evidence="6" key="1">
    <citation type="submission" date="2021-01" db="EMBL/GenBank/DDBJ databases">
        <authorList>
            <person name="Corre E."/>
            <person name="Pelletier E."/>
            <person name="Niang G."/>
            <person name="Scheremetjew M."/>
            <person name="Finn R."/>
            <person name="Kale V."/>
            <person name="Holt S."/>
            <person name="Cochrane G."/>
            <person name="Meng A."/>
            <person name="Brown T."/>
            <person name="Cohen L."/>
        </authorList>
    </citation>
    <scope>NUCLEOTIDE SEQUENCE</scope>
    <source>
        <strain evidence="6">GSO104</strain>
    </source>
</reference>
<keyword evidence="3" id="KW-0150">Chloroplast</keyword>
<evidence type="ECO:0000313" key="6">
    <source>
        <dbReference type="EMBL" id="CAE4667988.1"/>
    </source>
</evidence>
<evidence type="ECO:0000256" key="2">
    <source>
        <dbReference type="ARBA" id="ARBA00005933"/>
    </source>
</evidence>
<dbReference type="EMBL" id="HBNS01060706">
    <property type="protein sequence ID" value="CAE4667988.1"/>
    <property type="molecule type" value="Transcribed_RNA"/>
</dbReference>
<organism evidence="6">
    <name type="scientific">Ditylum brightwellii</name>
    <dbReference type="NCBI Taxonomy" id="49249"/>
    <lineage>
        <taxon>Eukaryota</taxon>
        <taxon>Sar</taxon>
        <taxon>Stramenopiles</taxon>
        <taxon>Ochrophyta</taxon>
        <taxon>Bacillariophyta</taxon>
        <taxon>Mediophyceae</taxon>
        <taxon>Lithodesmiophycidae</taxon>
        <taxon>Lithodesmiales</taxon>
        <taxon>Lithodesmiaceae</taxon>
        <taxon>Ditylum</taxon>
    </lineage>
</organism>
<dbReference type="Gene3D" id="1.10.3460.10">
    <property type="entry name" value="Chlorophyll a/b binding protein domain"/>
    <property type="match status" value="1"/>
</dbReference>
<comment type="similarity">
    <text evidence="2">Belongs to the fucoxanthin chlorophyll protein family.</text>
</comment>
<dbReference type="InterPro" id="IPR022796">
    <property type="entry name" value="Chloroa_b-bind"/>
</dbReference>
<protein>
    <submittedName>
        <fullName evidence="6">Uncharacterized protein</fullName>
    </submittedName>
</protein>
<evidence type="ECO:0000256" key="3">
    <source>
        <dbReference type="ARBA" id="ARBA00022528"/>
    </source>
</evidence>
<dbReference type="SUPFAM" id="SSF103511">
    <property type="entry name" value="Chlorophyll a-b binding protein"/>
    <property type="match status" value="1"/>
</dbReference>
<accession>A0A6S8WMR7</accession>
<keyword evidence="5" id="KW-0437">Light-harvesting polypeptide</keyword>
<comment type="subcellular location">
    <subcellularLocation>
        <location evidence="1">Plastid</location>
        <location evidence="1">Chloroplast</location>
    </subcellularLocation>
</comment>
<proteinExistence type="inferred from homology"/>
<dbReference type="GO" id="GO:0030076">
    <property type="term" value="C:light-harvesting complex"/>
    <property type="evidence" value="ECO:0007669"/>
    <property type="project" value="UniProtKB-KW"/>
</dbReference>
<evidence type="ECO:0000256" key="5">
    <source>
        <dbReference type="ARBA" id="ARBA00023243"/>
    </source>
</evidence>
<evidence type="ECO:0000256" key="4">
    <source>
        <dbReference type="ARBA" id="ARBA00022640"/>
    </source>
</evidence>
<evidence type="ECO:0000256" key="1">
    <source>
        <dbReference type="ARBA" id="ARBA00004229"/>
    </source>
</evidence>
<dbReference type="GO" id="GO:0009507">
    <property type="term" value="C:chloroplast"/>
    <property type="evidence" value="ECO:0007669"/>
    <property type="project" value="UniProtKB-SubCell"/>
</dbReference>
<name>A0A6S8WMR7_9STRA</name>
<sequence length="122" mass="13801">MCFLLIPCMQLKLSETYEPLVPWFRECELRHGRTAMIAVMGFIATDFIRIPGEAYSFEAIPKTIDAHDALLQGPMYQLLLWIGLFDLIITAPACKALGDGEREPGGTYLFSKTLYIFYICNA</sequence>
<keyword evidence="4" id="KW-0934">Plastid</keyword>
<gene>
    <name evidence="6" type="ORF">DBRI00130_LOCUS43729</name>
</gene>
<dbReference type="AlphaFoldDB" id="A0A6S8WMR7"/>